<accession>A0A1W1Y031</accession>
<dbReference type="AlphaFoldDB" id="A0A1W1Y031"/>
<protein>
    <submittedName>
        <fullName evidence="2">Uncharacterized protein</fullName>
    </submittedName>
</protein>
<sequence>MARPPRKLLGVAACPCCGLDAPVKEQGNGYAILVCGMCDGHVQAKSPQSDAKLRAKIKQPQDEKVPEVAPPAHAAPAPAPPRKQPNPAAPREGGSFLDALGGLLAGAS</sequence>
<name>A0A1W1Y031_9NEIS</name>
<feature type="region of interest" description="Disordered" evidence="1">
    <location>
        <begin position="46"/>
        <end position="108"/>
    </location>
</feature>
<dbReference type="OrthoDB" id="9133459at2"/>
<dbReference type="EMBL" id="FWXD01000036">
    <property type="protein sequence ID" value="SMC29523.1"/>
    <property type="molecule type" value="Genomic_DNA"/>
</dbReference>
<proteinExistence type="predicted"/>
<dbReference type="RefSeq" id="WP_084092824.1">
    <property type="nucleotide sequence ID" value="NZ_FWXD01000036.1"/>
</dbReference>
<dbReference type="STRING" id="1121001.SAMN02745857_03892"/>
<evidence type="ECO:0000313" key="3">
    <source>
        <dbReference type="Proteomes" id="UP000192761"/>
    </source>
</evidence>
<organism evidence="2 3">
    <name type="scientific">Andreprevotia lacus DSM 23236</name>
    <dbReference type="NCBI Taxonomy" id="1121001"/>
    <lineage>
        <taxon>Bacteria</taxon>
        <taxon>Pseudomonadati</taxon>
        <taxon>Pseudomonadota</taxon>
        <taxon>Betaproteobacteria</taxon>
        <taxon>Neisseriales</taxon>
        <taxon>Chitinibacteraceae</taxon>
        <taxon>Andreprevotia</taxon>
    </lineage>
</organism>
<dbReference type="Proteomes" id="UP000192761">
    <property type="component" value="Unassembled WGS sequence"/>
</dbReference>
<reference evidence="2 3" key="1">
    <citation type="submission" date="2017-04" db="EMBL/GenBank/DDBJ databases">
        <authorList>
            <person name="Afonso C.L."/>
            <person name="Miller P.J."/>
            <person name="Scott M.A."/>
            <person name="Spackman E."/>
            <person name="Goraichik I."/>
            <person name="Dimitrov K.M."/>
            <person name="Suarez D.L."/>
            <person name="Swayne D.E."/>
        </authorList>
    </citation>
    <scope>NUCLEOTIDE SEQUENCE [LARGE SCALE GENOMIC DNA]</scope>
    <source>
        <strain evidence="2 3">DSM 23236</strain>
    </source>
</reference>
<evidence type="ECO:0000313" key="2">
    <source>
        <dbReference type="EMBL" id="SMC29523.1"/>
    </source>
</evidence>
<feature type="compositionally biased region" description="Pro residues" evidence="1">
    <location>
        <begin position="77"/>
        <end position="88"/>
    </location>
</feature>
<keyword evidence="3" id="KW-1185">Reference proteome</keyword>
<feature type="compositionally biased region" description="Low complexity" evidence="1">
    <location>
        <begin position="99"/>
        <end position="108"/>
    </location>
</feature>
<gene>
    <name evidence="2" type="ORF">SAMN02745857_03892</name>
</gene>
<evidence type="ECO:0000256" key="1">
    <source>
        <dbReference type="SAM" id="MobiDB-lite"/>
    </source>
</evidence>